<sequence>MSQTNTLLNQVWTDVSNVMRLMFHLQPVTKDTTIKLYNDIDNYFRSRESDKIILTAPINKPITTNDSKQKDDQENEKEVDTIIPGGELYFYLKSFLKQYLTTIRANRNNLVDEDFLRFYARTWETYQKVCEVMNKLFTFMNNNWIAREREKNNNQNIYNVYTMSMKVWQEIFFKESTHFWVPTCLKLITQERDGEKVEISLIHLVAQSYVLAGFTEDDRKNKNYKTTITPSLSTYVEYFEKPFIKETEEYYLVESNNYLEKNSINSYIKKVSERLDQEEKRFKKDYLHDTTLEKLMPTVEEILISKHLDSIQEEAIKLLHAEKTGDLRIAHGLISRIKDAGKPIQKALQDYTKTAGIYAINSIKTTVSKDPKSYVEAILEVHERLSTIVKEGFCDEPSYRFAFDNACGKFINDNAVTKAPGSSSAKSAELLAKYCDTLLRKGNKADKNDTDKKIDQIMVAFYYIHDKDAFQRYYGKMLAKRLVGQLSASDDSEELVISKLREACGFEYSSKLQRMFQDIRISTQLTTEFKEHCKTNAYDIIDSFRIMVLHSFAWPLISTPACSLPHQLQPTYSLFTEFYTEKHTGRKLELIHQHSKGELQTLYTESKYILQVSTYQMAILLLFNKVENMRVESICDRTQIKLKLLRPILLVLIKSQVLKCLEITVNEELKESDIEDDYMIQVDENFKSKRDKINLNQAVKSVEQKEAEKDGQAIEEERNFLIQAAIVRTMKARKQLNYNSLTEQILPQLTSKFQPKISMIKECIELLVEKEYLKRDPKDKSLYTYIP</sequence>
<gene>
    <name evidence="8" type="ORF">OKA104_LOCUS4022</name>
    <name evidence="7" type="ORF">VCS650_LOCUS12698</name>
</gene>
<dbReference type="Gene3D" id="1.10.10.10">
    <property type="entry name" value="Winged helix-like DNA-binding domain superfamily/Winged helix DNA-binding domain"/>
    <property type="match status" value="1"/>
</dbReference>
<dbReference type="SUPFAM" id="SSF74788">
    <property type="entry name" value="Cullin repeat-like"/>
    <property type="match status" value="1"/>
</dbReference>
<dbReference type="InterPro" id="IPR036317">
    <property type="entry name" value="Cullin_homology_sf"/>
</dbReference>
<evidence type="ECO:0000313" key="9">
    <source>
        <dbReference type="Proteomes" id="UP000663891"/>
    </source>
</evidence>
<evidence type="ECO:0000313" key="8">
    <source>
        <dbReference type="EMBL" id="CAF3549647.1"/>
    </source>
</evidence>
<accession>A0A814DWW8</accession>
<dbReference type="FunFam" id="1.20.1310.10:FF:000002">
    <property type="entry name" value="cullin-3 isoform X1"/>
    <property type="match status" value="1"/>
</dbReference>
<dbReference type="EMBL" id="CAJNON010000099">
    <property type="protein sequence ID" value="CAF0962893.1"/>
    <property type="molecule type" value="Genomic_DNA"/>
</dbReference>
<dbReference type="SUPFAM" id="SSF75632">
    <property type="entry name" value="Cullin homology domain"/>
    <property type="match status" value="1"/>
</dbReference>
<dbReference type="SUPFAM" id="SSF46785">
    <property type="entry name" value="Winged helix' DNA-binding domain"/>
    <property type="match status" value="1"/>
</dbReference>
<dbReference type="SMART" id="SM00182">
    <property type="entry name" value="CULLIN"/>
    <property type="match status" value="1"/>
</dbReference>
<dbReference type="InterPro" id="IPR036390">
    <property type="entry name" value="WH_DNA-bd_sf"/>
</dbReference>
<feature type="domain" description="Cullin family profile" evidence="6">
    <location>
        <begin position="426"/>
        <end position="653"/>
    </location>
</feature>
<proteinExistence type="inferred from homology"/>
<dbReference type="Proteomes" id="UP000663891">
    <property type="component" value="Unassembled WGS sequence"/>
</dbReference>
<evidence type="ECO:0000256" key="4">
    <source>
        <dbReference type="PROSITE-ProRule" id="PRU00330"/>
    </source>
</evidence>
<dbReference type="GO" id="GO:0031625">
    <property type="term" value="F:ubiquitin protein ligase binding"/>
    <property type="evidence" value="ECO:0007669"/>
    <property type="project" value="InterPro"/>
</dbReference>
<evidence type="ECO:0000256" key="2">
    <source>
        <dbReference type="ARBA" id="ARBA00022499"/>
    </source>
</evidence>
<dbReference type="FunFam" id="1.10.10.10:FF:000014">
    <property type="entry name" value="Cullin 1"/>
    <property type="match status" value="1"/>
</dbReference>
<dbReference type="InterPro" id="IPR045093">
    <property type="entry name" value="Cullin"/>
</dbReference>
<dbReference type="InterPro" id="IPR059120">
    <property type="entry name" value="Cullin-like_AB"/>
</dbReference>
<dbReference type="FunFam" id="1.20.1310.10:FF:000001">
    <property type="entry name" value="Cullin 3"/>
    <property type="match status" value="1"/>
</dbReference>
<dbReference type="InterPro" id="IPR001373">
    <property type="entry name" value="Cullin_N"/>
</dbReference>
<dbReference type="Gene3D" id="3.30.230.130">
    <property type="entry name" value="Cullin, Chain C, Domain 2"/>
    <property type="match status" value="1"/>
</dbReference>
<dbReference type="Proteomes" id="UP000663881">
    <property type="component" value="Unassembled WGS sequence"/>
</dbReference>
<name>A0A814DWW8_9BILA</name>
<dbReference type="PROSITE" id="PS50069">
    <property type="entry name" value="CULLIN_2"/>
    <property type="match status" value="1"/>
</dbReference>
<comment type="caution">
    <text evidence="7">The sequence shown here is derived from an EMBL/GenBank/DDBJ whole genome shotgun (WGS) entry which is preliminary data.</text>
</comment>
<comment type="similarity">
    <text evidence="1 4 5">Belongs to the cullin family.</text>
</comment>
<dbReference type="InterPro" id="IPR036388">
    <property type="entry name" value="WH-like_DNA-bd_sf"/>
</dbReference>
<dbReference type="PANTHER" id="PTHR11932">
    <property type="entry name" value="CULLIN"/>
    <property type="match status" value="1"/>
</dbReference>
<dbReference type="Gene3D" id="1.20.1310.10">
    <property type="entry name" value="Cullin Repeats"/>
    <property type="match status" value="4"/>
</dbReference>
<dbReference type="InterPro" id="IPR016159">
    <property type="entry name" value="Cullin_repeat-like_dom_sf"/>
</dbReference>
<dbReference type="GO" id="GO:0006511">
    <property type="term" value="P:ubiquitin-dependent protein catabolic process"/>
    <property type="evidence" value="ECO:0007669"/>
    <property type="project" value="InterPro"/>
</dbReference>
<evidence type="ECO:0000256" key="5">
    <source>
        <dbReference type="RuleBase" id="RU003829"/>
    </source>
</evidence>
<dbReference type="SMART" id="SM00884">
    <property type="entry name" value="Cullin_Nedd8"/>
    <property type="match status" value="1"/>
</dbReference>
<organism evidence="7 9">
    <name type="scientific">Adineta steineri</name>
    <dbReference type="NCBI Taxonomy" id="433720"/>
    <lineage>
        <taxon>Eukaryota</taxon>
        <taxon>Metazoa</taxon>
        <taxon>Spiralia</taxon>
        <taxon>Gnathifera</taxon>
        <taxon>Rotifera</taxon>
        <taxon>Eurotatoria</taxon>
        <taxon>Bdelloidea</taxon>
        <taxon>Adinetida</taxon>
        <taxon>Adinetidae</taxon>
        <taxon>Adineta</taxon>
    </lineage>
</organism>
<evidence type="ECO:0000256" key="1">
    <source>
        <dbReference type="ARBA" id="ARBA00006019"/>
    </source>
</evidence>
<evidence type="ECO:0000256" key="3">
    <source>
        <dbReference type="ARBA" id="ARBA00022843"/>
    </source>
</evidence>
<dbReference type="Pfam" id="PF26557">
    <property type="entry name" value="Cullin_AB"/>
    <property type="match status" value="1"/>
</dbReference>
<dbReference type="AlphaFoldDB" id="A0A814DWW8"/>
<evidence type="ECO:0000259" key="6">
    <source>
        <dbReference type="PROSITE" id="PS50069"/>
    </source>
</evidence>
<keyword evidence="3" id="KW-0832">Ubl conjugation</keyword>
<reference evidence="7" key="1">
    <citation type="submission" date="2021-02" db="EMBL/GenBank/DDBJ databases">
        <authorList>
            <person name="Nowell W R."/>
        </authorList>
    </citation>
    <scope>NUCLEOTIDE SEQUENCE</scope>
</reference>
<evidence type="ECO:0000313" key="7">
    <source>
        <dbReference type="EMBL" id="CAF0962893.1"/>
    </source>
</evidence>
<dbReference type="InterPro" id="IPR019559">
    <property type="entry name" value="Cullin_neddylation_domain"/>
</dbReference>
<protein>
    <recommendedName>
        <fullName evidence="6">Cullin family profile domain-containing protein</fullName>
    </recommendedName>
</protein>
<keyword evidence="2" id="KW-1017">Isopeptide bond</keyword>
<dbReference type="InterPro" id="IPR016158">
    <property type="entry name" value="Cullin_homology"/>
</dbReference>
<dbReference type="OrthoDB" id="27073at2759"/>
<dbReference type="Pfam" id="PF10557">
    <property type="entry name" value="Cullin_Nedd8"/>
    <property type="match status" value="1"/>
</dbReference>
<dbReference type="Pfam" id="PF00888">
    <property type="entry name" value="Cullin"/>
    <property type="match status" value="1"/>
</dbReference>
<dbReference type="EMBL" id="CAJOAY010000126">
    <property type="protein sequence ID" value="CAF3549647.1"/>
    <property type="molecule type" value="Genomic_DNA"/>
</dbReference>